<dbReference type="InterPro" id="IPR000994">
    <property type="entry name" value="Pept_M24"/>
</dbReference>
<dbReference type="Pfam" id="PF00557">
    <property type="entry name" value="Peptidase_M24"/>
    <property type="match status" value="1"/>
</dbReference>
<sequence length="270" mass="28585">MDGIVIGMIEILSTSQIERARVAGTLVGDILHTVRDRTRPGTDLLEIDRWTREMILAAGAESCYVDYAPSFGRGPFGHWICTSVNDAVLHGMPHPYRLAEGDLLSLDLALTLDGVSADSAVSFIVGGSGTAEDRRLIDTTGRALAAAVAAARPGARIGDLSHEIGSVLTAAGYPVNLEFGGHGIGTTMHQDPHVANAGRPGRGYRLRPGLMLALEPWAMVDTDRLITDPDGWTLRSATGCRTAHCEHTVLITADGAEILTSPSENVSTPV</sequence>
<feature type="binding site" evidence="6">
    <location>
        <position position="118"/>
    </location>
    <ligand>
        <name>a divalent metal cation</name>
        <dbReference type="ChEBI" id="CHEBI:60240"/>
        <label>2</label>
        <note>catalytic</note>
    </ligand>
</feature>
<dbReference type="PANTHER" id="PTHR43330:SF27">
    <property type="entry name" value="METHIONINE AMINOPEPTIDASE"/>
    <property type="match status" value="1"/>
</dbReference>
<evidence type="ECO:0000259" key="8">
    <source>
        <dbReference type="Pfam" id="PF00557"/>
    </source>
</evidence>
<evidence type="ECO:0000256" key="1">
    <source>
        <dbReference type="ARBA" id="ARBA00002521"/>
    </source>
</evidence>
<protein>
    <recommendedName>
        <fullName evidence="6 7">Methionine aminopeptidase</fullName>
        <shortName evidence="6">MAP</shortName>
        <shortName evidence="6">MetAP</shortName>
        <ecNumber evidence="6 7">3.4.11.18</ecNumber>
    </recommendedName>
    <alternativeName>
        <fullName evidence="6">Peptidase M</fullName>
    </alternativeName>
</protein>
<dbReference type="Proteomes" id="UP000247696">
    <property type="component" value="Chromosome"/>
</dbReference>
<dbReference type="GO" id="GO:0006508">
    <property type="term" value="P:proteolysis"/>
    <property type="evidence" value="ECO:0007669"/>
    <property type="project" value="UniProtKB-KW"/>
</dbReference>
<feature type="binding site" evidence="6">
    <location>
        <position position="182"/>
    </location>
    <ligand>
        <name>a divalent metal cation</name>
        <dbReference type="ChEBI" id="CHEBI:60240"/>
        <label>2</label>
        <note>catalytic</note>
    </ligand>
</feature>
<keyword evidence="10" id="KW-1185">Reference proteome</keyword>
<dbReference type="EC" id="3.4.11.18" evidence="6 7"/>
<evidence type="ECO:0000313" key="9">
    <source>
        <dbReference type="EMBL" id="AWT25782.1"/>
    </source>
</evidence>
<evidence type="ECO:0000256" key="6">
    <source>
        <dbReference type="HAMAP-Rule" id="MF_01974"/>
    </source>
</evidence>
<accession>A0A2Z3YN30</accession>
<dbReference type="PRINTS" id="PR00599">
    <property type="entry name" value="MAPEPTIDASE"/>
</dbReference>
<dbReference type="GO" id="GO:0005829">
    <property type="term" value="C:cytosol"/>
    <property type="evidence" value="ECO:0007669"/>
    <property type="project" value="TreeGrafter"/>
</dbReference>
<feature type="domain" description="Peptidase M24" evidence="8">
    <location>
        <begin position="19"/>
        <end position="253"/>
    </location>
</feature>
<keyword evidence="4 6" id="KW-0479">Metal-binding</keyword>
<evidence type="ECO:0000256" key="5">
    <source>
        <dbReference type="ARBA" id="ARBA00022801"/>
    </source>
</evidence>
<feature type="binding site" evidence="6">
    <location>
        <position position="246"/>
    </location>
    <ligand>
        <name>a divalent metal cation</name>
        <dbReference type="ChEBI" id="CHEBI:60240"/>
        <label>1</label>
    </ligand>
</feature>
<dbReference type="InterPro" id="IPR036005">
    <property type="entry name" value="Creatinase/aminopeptidase-like"/>
</dbReference>
<dbReference type="KEGG" id="cpre:Csp1_09760"/>
<evidence type="ECO:0000313" key="10">
    <source>
        <dbReference type="Proteomes" id="UP000247696"/>
    </source>
</evidence>
<keyword evidence="2 6" id="KW-0031">Aminopeptidase</keyword>
<keyword evidence="5 6" id="KW-0378">Hydrolase</keyword>
<keyword evidence="3 6" id="KW-0645">Protease</keyword>
<comment type="similarity">
    <text evidence="6">Belongs to the peptidase M24A family. Methionine aminopeptidase type 1 subfamily.</text>
</comment>
<feature type="binding site" evidence="6">
    <location>
        <position position="90"/>
    </location>
    <ligand>
        <name>substrate</name>
    </ligand>
</feature>
<evidence type="ECO:0000256" key="3">
    <source>
        <dbReference type="ARBA" id="ARBA00022670"/>
    </source>
</evidence>
<comment type="catalytic activity">
    <reaction evidence="6 7">
        <text>Release of N-terminal amino acids, preferentially methionine, from peptides and arylamides.</text>
        <dbReference type="EC" id="3.4.11.18"/>
    </reaction>
</comment>
<dbReference type="AlphaFoldDB" id="A0A2Z3YN30"/>
<comment type="subunit">
    <text evidence="6">Monomer.</text>
</comment>
<proteinExistence type="inferred from homology"/>
<dbReference type="STRING" id="1737425.GCA_900049755_00312"/>
<dbReference type="GO" id="GO:0070006">
    <property type="term" value="F:metalloaminopeptidase activity"/>
    <property type="evidence" value="ECO:0007669"/>
    <property type="project" value="UniProtKB-UniRule"/>
</dbReference>
<organism evidence="9 10">
    <name type="scientific">Corynebacterium provencense</name>
    <dbReference type="NCBI Taxonomy" id="1737425"/>
    <lineage>
        <taxon>Bacteria</taxon>
        <taxon>Bacillati</taxon>
        <taxon>Actinomycetota</taxon>
        <taxon>Actinomycetes</taxon>
        <taxon>Mycobacteriales</taxon>
        <taxon>Corynebacteriaceae</taxon>
        <taxon>Corynebacterium</taxon>
    </lineage>
</organism>
<reference evidence="10" key="1">
    <citation type="submission" date="2017-11" db="EMBL/GenBank/DDBJ databases">
        <title>Otitis media/interna in a cat caused by the recently described species Corynebacterium provencense.</title>
        <authorList>
            <person name="Kittl S."/>
            <person name="Brodard I."/>
            <person name="Rychener L."/>
            <person name="Jores J."/>
            <person name="Roosje P."/>
            <person name="Gobeli Brawand S."/>
        </authorList>
    </citation>
    <scope>NUCLEOTIDE SEQUENCE [LARGE SCALE GENOMIC DNA]</scope>
    <source>
        <strain evidence="10">17KM38</strain>
    </source>
</reference>
<comment type="function">
    <text evidence="1 6">Removes the N-terminal methionine from nascent proteins. The N-terminal methionine is often cleaved when the second residue in the primary sequence is small and uncharged (Met-Ala-, Cys, Gly, Pro, Ser, Thr, or Val). Requires deformylation of the N(alpha)-formylated initiator methionine before it can be hydrolyzed.</text>
</comment>
<dbReference type="InterPro" id="IPR001714">
    <property type="entry name" value="Pept_M24_MAP"/>
</dbReference>
<dbReference type="InterPro" id="IPR002467">
    <property type="entry name" value="Pept_M24A_MAP1"/>
</dbReference>
<evidence type="ECO:0000256" key="2">
    <source>
        <dbReference type="ARBA" id="ARBA00022438"/>
    </source>
</evidence>
<dbReference type="SUPFAM" id="SSF55920">
    <property type="entry name" value="Creatinase/aminopeptidase"/>
    <property type="match status" value="1"/>
</dbReference>
<dbReference type="NCBIfam" id="TIGR00500">
    <property type="entry name" value="met_pdase_I"/>
    <property type="match status" value="1"/>
</dbReference>
<dbReference type="GO" id="GO:0004239">
    <property type="term" value="F:initiator methionyl aminopeptidase activity"/>
    <property type="evidence" value="ECO:0007669"/>
    <property type="project" value="UniProtKB-UniRule"/>
</dbReference>
<feature type="binding site" evidence="6">
    <location>
        <position position="246"/>
    </location>
    <ligand>
        <name>a divalent metal cation</name>
        <dbReference type="ChEBI" id="CHEBI:60240"/>
        <label>2</label>
        <note>catalytic</note>
    </ligand>
</feature>
<evidence type="ECO:0000256" key="7">
    <source>
        <dbReference type="RuleBase" id="RU003653"/>
    </source>
</evidence>
<comment type="cofactor">
    <cofactor evidence="6">
        <name>Co(2+)</name>
        <dbReference type="ChEBI" id="CHEBI:48828"/>
    </cofactor>
    <cofactor evidence="6">
        <name>Zn(2+)</name>
        <dbReference type="ChEBI" id="CHEBI:29105"/>
    </cofactor>
    <cofactor evidence="6">
        <name>Mn(2+)</name>
        <dbReference type="ChEBI" id="CHEBI:29035"/>
    </cofactor>
    <cofactor evidence="6">
        <name>Fe(2+)</name>
        <dbReference type="ChEBI" id="CHEBI:29033"/>
    </cofactor>
    <text evidence="6">Binds 2 divalent metal cations per subunit. Has a high-affinity and a low affinity metal-binding site. The true nature of the physiological cofactor is under debate. The enzyme is active with cobalt, zinc, manganese or divalent iron ions. Most likely, methionine aminopeptidases function as mononuclear Fe(2+)-metalloproteases under physiological conditions, and the catalytically relevant metal-binding site has been assigned to the histidine-containing high-affinity site.</text>
</comment>
<dbReference type="EMBL" id="CP024988">
    <property type="protein sequence ID" value="AWT25782.1"/>
    <property type="molecule type" value="Genomic_DNA"/>
</dbReference>
<feature type="binding site" evidence="6">
    <location>
        <position position="118"/>
    </location>
    <ligand>
        <name>a divalent metal cation</name>
        <dbReference type="ChEBI" id="CHEBI:60240"/>
        <label>1</label>
    </ligand>
</feature>
<dbReference type="HAMAP" id="MF_01974">
    <property type="entry name" value="MetAP_1"/>
    <property type="match status" value="1"/>
</dbReference>
<dbReference type="Gene3D" id="3.90.230.10">
    <property type="entry name" value="Creatinase/methionine aminopeptidase superfamily"/>
    <property type="match status" value="1"/>
</dbReference>
<evidence type="ECO:0000256" key="4">
    <source>
        <dbReference type="ARBA" id="ARBA00022723"/>
    </source>
</evidence>
<feature type="binding site" evidence="6">
    <location>
        <position position="189"/>
    </location>
    <ligand>
        <name>substrate</name>
    </ligand>
</feature>
<dbReference type="PANTHER" id="PTHR43330">
    <property type="entry name" value="METHIONINE AMINOPEPTIDASE"/>
    <property type="match status" value="1"/>
</dbReference>
<name>A0A2Z3YN30_9CORY</name>
<gene>
    <name evidence="9" type="primary">map_1</name>
    <name evidence="6" type="synonym">map</name>
    <name evidence="9" type="ORF">Csp1_09760</name>
</gene>
<dbReference type="GO" id="GO:0046872">
    <property type="term" value="F:metal ion binding"/>
    <property type="evidence" value="ECO:0007669"/>
    <property type="project" value="UniProtKB-UniRule"/>
</dbReference>
<feature type="binding site" evidence="6">
    <location>
        <position position="215"/>
    </location>
    <ligand>
        <name>a divalent metal cation</name>
        <dbReference type="ChEBI" id="CHEBI:60240"/>
        <label>2</label>
        <note>catalytic</note>
    </ligand>
</feature>
<feature type="binding site" evidence="6">
    <location>
        <position position="107"/>
    </location>
    <ligand>
        <name>a divalent metal cation</name>
        <dbReference type="ChEBI" id="CHEBI:60240"/>
        <label>1</label>
    </ligand>
</feature>